<dbReference type="CDD" id="cd02241">
    <property type="entry name" value="cupin_OxOx"/>
    <property type="match status" value="1"/>
</dbReference>
<dbReference type="GO" id="GO:0030145">
    <property type="term" value="F:manganese ion binding"/>
    <property type="evidence" value="ECO:0007669"/>
    <property type="project" value="InterPro"/>
</dbReference>
<feature type="chain" id="PRO_5042157875" description="Cupin type-1 domain-containing protein" evidence="7">
    <location>
        <begin position="21"/>
        <end position="333"/>
    </location>
</feature>
<keyword evidence="10" id="KW-1185">Reference proteome</keyword>
<dbReference type="Pfam" id="PF00190">
    <property type="entry name" value="Cupin_1"/>
    <property type="match status" value="1"/>
</dbReference>
<keyword evidence="7" id="KW-0732">Signal</keyword>
<comment type="similarity">
    <text evidence="2">Belongs to the germin family.</text>
</comment>
<evidence type="ECO:0000256" key="3">
    <source>
        <dbReference type="ARBA" id="ARBA00022525"/>
    </source>
</evidence>
<dbReference type="EMBL" id="JANAWD010000532">
    <property type="protein sequence ID" value="KAJ3478187.1"/>
    <property type="molecule type" value="Genomic_DNA"/>
</dbReference>
<evidence type="ECO:0000256" key="5">
    <source>
        <dbReference type="ARBA" id="ARBA00023211"/>
    </source>
</evidence>
<dbReference type="PRINTS" id="PR00325">
    <property type="entry name" value="GERMIN"/>
</dbReference>
<name>A0AAD5UZ04_9APHY</name>
<dbReference type="InterPro" id="IPR001929">
    <property type="entry name" value="Germin"/>
</dbReference>
<keyword evidence="5" id="KW-0464">Manganese</keyword>
<comment type="subcellular location">
    <subcellularLocation>
        <location evidence="1">Secreted</location>
    </subcellularLocation>
</comment>
<keyword evidence="3" id="KW-0964">Secreted</keyword>
<evidence type="ECO:0000256" key="2">
    <source>
        <dbReference type="ARBA" id="ARBA00007456"/>
    </source>
</evidence>
<evidence type="ECO:0000256" key="6">
    <source>
        <dbReference type="SAM" id="Phobius"/>
    </source>
</evidence>
<accession>A0AAD5UZ04</accession>
<dbReference type="SUPFAM" id="SSF51182">
    <property type="entry name" value="RmlC-like cupins"/>
    <property type="match status" value="1"/>
</dbReference>
<keyword evidence="4" id="KW-0479">Metal-binding</keyword>
<evidence type="ECO:0000256" key="4">
    <source>
        <dbReference type="ARBA" id="ARBA00022723"/>
    </source>
</evidence>
<protein>
    <recommendedName>
        <fullName evidence="8">Cupin type-1 domain-containing protein</fullName>
    </recommendedName>
</protein>
<feature type="domain" description="Cupin type-1" evidence="8">
    <location>
        <begin position="51"/>
        <end position="199"/>
    </location>
</feature>
<keyword evidence="6" id="KW-0472">Membrane</keyword>
<reference evidence="9" key="1">
    <citation type="submission" date="2022-07" db="EMBL/GenBank/DDBJ databases">
        <title>Genome Sequence of Physisporinus lineatus.</title>
        <authorList>
            <person name="Buettner E."/>
        </authorList>
    </citation>
    <scope>NUCLEOTIDE SEQUENCE</scope>
    <source>
        <strain evidence="9">VT162</strain>
    </source>
</reference>
<dbReference type="InterPro" id="IPR011051">
    <property type="entry name" value="RmlC_Cupin_sf"/>
</dbReference>
<evidence type="ECO:0000313" key="10">
    <source>
        <dbReference type="Proteomes" id="UP001212997"/>
    </source>
</evidence>
<dbReference type="InterPro" id="IPR006045">
    <property type="entry name" value="Cupin_1"/>
</dbReference>
<feature type="signal peptide" evidence="7">
    <location>
        <begin position="1"/>
        <end position="20"/>
    </location>
</feature>
<evidence type="ECO:0000259" key="8">
    <source>
        <dbReference type="SMART" id="SM00835"/>
    </source>
</evidence>
<keyword evidence="6" id="KW-1133">Transmembrane helix</keyword>
<dbReference type="PANTHER" id="PTHR31238">
    <property type="entry name" value="GERMIN-LIKE PROTEIN SUBFAMILY 3 MEMBER 3"/>
    <property type="match status" value="1"/>
</dbReference>
<comment type="caution">
    <text evidence="9">The sequence shown here is derived from an EMBL/GenBank/DDBJ whole genome shotgun (WGS) entry which is preliminary data.</text>
</comment>
<dbReference type="Gene3D" id="2.60.120.10">
    <property type="entry name" value="Jelly Rolls"/>
    <property type="match status" value="1"/>
</dbReference>
<feature type="transmembrane region" description="Helical" evidence="6">
    <location>
        <begin position="270"/>
        <end position="294"/>
    </location>
</feature>
<dbReference type="SMART" id="SM00835">
    <property type="entry name" value="Cupin_1"/>
    <property type="match status" value="1"/>
</dbReference>
<keyword evidence="6" id="KW-0812">Transmembrane</keyword>
<gene>
    <name evidence="9" type="ORF">NLI96_g9936</name>
</gene>
<evidence type="ECO:0000256" key="1">
    <source>
        <dbReference type="ARBA" id="ARBA00004613"/>
    </source>
</evidence>
<dbReference type="GO" id="GO:0005576">
    <property type="term" value="C:extracellular region"/>
    <property type="evidence" value="ECO:0007669"/>
    <property type="project" value="UniProtKB-SubCell"/>
</dbReference>
<evidence type="ECO:0000313" key="9">
    <source>
        <dbReference type="EMBL" id="KAJ3478187.1"/>
    </source>
</evidence>
<organism evidence="9 10">
    <name type="scientific">Meripilus lineatus</name>
    <dbReference type="NCBI Taxonomy" id="2056292"/>
    <lineage>
        <taxon>Eukaryota</taxon>
        <taxon>Fungi</taxon>
        <taxon>Dikarya</taxon>
        <taxon>Basidiomycota</taxon>
        <taxon>Agaricomycotina</taxon>
        <taxon>Agaricomycetes</taxon>
        <taxon>Polyporales</taxon>
        <taxon>Meripilaceae</taxon>
        <taxon>Meripilus</taxon>
    </lineage>
</organism>
<dbReference type="AlphaFoldDB" id="A0AAD5UZ04"/>
<evidence type="ECO:0000256" key="7">
    <source>
        <dbReference type="SAM" id="SignalP"/>
    </source>
</evidence>
<dbReference type="InterPro" id="IPR014710">
    <property type="entry name" value="RmlC-like_jellyroll"/>
</dbReference>
<dbReference type="Proteomes" id="UP001212997">
    <property type="component" value="Unassembled WGS sequence"/>
</dbReference>
<sequence>MASKILSVFLALTLASPVLSTTVAEKVAQLRLAPTAVDRVKLLQDDSDWVFDFLNPPGGAGETIGGGGHTVSANAGTFPAVIGNGMAMTIGYLGPCGYNTPHTHPRATEFNFAVNGTLQAGLLTENGARFIFNEVKPGSAAIFPKGAIHFEMNTECEPAVFVAAFNDEDPGVDQIAQRFFGLAPAFVTAALGGDVGIQQIKGLESKIPDNVALGTEECLKRCGIYNKNQPTAQRQPRVPANSFEDSAAPGAHDLSGGISLNNSDGKPNPLIIGLISAAGLMGLGYVALLVGCCVRRRKEKDGRTRGAKYFKTGSEFAPQGAVYEGGSYDPPKH</sequence>
<proteinExistence type="inferred from homology"/>